<comment type="caution">
    <text evidence="1">The sequence shown here is derived from an EMBL/GenBank/DDBJ whole genome shotgun (WGS) entry which is preliminary data.</text>
</comment>
<dbReference type="Gene3D" id="3.40.50.1820">
    <property type="entry name" value="alpha/beta hydrolase"/>
    <property type="match status" value="1"/>
</dbReference>
<reference evidence="1 2" key="1">
    <citation type="submission" date="2019-05" db="EMBL/GenBank/DDBJ databases">
        <title>Draft Whole-Genome sequence of the green sulfur bacterium Prosthecochloris vibrioformis DSM 260.</title>
        <authorList>
            <person name="Meyer T.E."/>
            <person name="Kyndt J.A."/>
        </authorList>
    </citation>
    <scope>NUCLEOTIDE SEQUENCE [LARGE SCALE GENOMIC DNA]</scope>
    <source>
        <strain evidence="1 2">DSM 260</strain>
    </source>
</reference>
<dbReference type="Proteomes" id="UP000309544">
    <property type="component" value="Unassembled WGS sequence"/>
</dbReference>
<protein>
    <recommendedName>
        <fullName evidence="3">Alpha/beta hydrolase</fullName>
    </recommendedName>
</protein>
<dbReference type="SUPFAM" id="SSF53474">
    <property type="entry name" value="alpha/beta-Hydrolases"/>
    <property type="match status" value="1"/>
</dbReference>
<dbReference type="RefSeq" id="WP_068867039.1">
    <property type="nucleotide sequence ID" value="NZ_VDCI01000008.1"/>
</dbReference>
<evidence type="ECO:0008006" key="3">
    <source>
        <dbReference type="Google" id="ProtNLM"/>
    </source>
</evidence>
<proteinExistence type="predicted"/>
<keyword evidence="2" id="KW-1185">Reference proteome</keyword>
<sequence>MDPIRIDQYCFNRFNLWLQYDHLATGFIELAIEVYYPYERNAEGLVVFSHGFLVGDNLLYYPEKLLDLLLNREGPLFQKHPSSYYNYTSAAVPNNWAYACVTACHKESEVLPWTDFGGNPRVGQEAYAAASYLVRYGATAAFNNEKAVAQSRFMNNNRVLFAGHSVGGAHAQAAACGFDFLRAEGDRSGLRYEPRFFDREILPYHTDPLAEWGEELLASPAGHLQLSPVDMTRSEIGFGMQAYREFLAGCAMPGLMVLGECDCAALDDSTPPAWSPEPSRETQYSQLAGQHGASWVLALRVAQGSHCGYLSRDNFFCSRADKSRCGLCADLSPYKAGGGEYIFVVELLDRILAYLGSSTGQPASREEWTGSEVVQWLNRQSPEGTTISLLPAPGGGYVEGM</sequence>
<gene>
    <name evidence="1" type="ORF">FGF68_08535</name>
</gene>
<organism evidence="1 2">
    <name type="scientific">Prosthecochloris vibrioformis</name>
    <name type="common">Chlorobium vibrioforme</name>
    <dbReference type="NCBI Taxonomy" id="1098"/>
    <lineage>
        <taxon>Bacteria</taxon>
        <taxon>Pseudomonadati</taxon>
        <taxon>Chlorobiota</taxon>
        <taxon>Chlorobiia</taxon>
        <taxon>Chlorobiales</taxon>
        <taxon>Chlorobiaceae</taxon>
        <taxon>Prosthecochloris</taxon>
    </lineage>
</organism>
<dbReference type="InterPro" id="IPR029058">
    <property type="entry name" value="AB_hydrolase_fold"/>
</dbReference>
<evidence type="ECO:0000313" key="1">
    <source>
        <dbReference type="EMBL" id="TNJ36076.1"/>
    </source>
</evidence>
<name>A0A5C4RXP1_PROVB</name>
<evidence type="ECO:0000313" key="2">
    <source>
        <dbReference type="Proteomes" id="UP000309544"/>
    </source>
</evidence>
<dbReference type="AlphaFoldDB" id="A0A5C4RXP1"/>
<dbReference type="EMBL" id="VDCI01000008">
    <property type="protein sequence ID" value="TNJ36076.1"/>
    <property type="molecule type" value="Genomic_DNA"/>
</dbReference>
<accession>A0A5C4RXP1</accession>